<dbReference type="Proteomes" id="UP000315628">
    <property type="component" value="Unassembled WGS sequence"/>
</dbReference>
<sequence>MRTAVSVVCLFVVAVAGIYLVLSAPGMAESGEVSGGAIAALVVAVVCAVVTRRLNPSRTRNNLTNNG</sequence>
<dbReference type="RefSeq" id="WP_144855122.1">
    <property type="nucleotide sequence ID" value="NZ_BAAAYT010000002.1"/>
</dbReference>
<keyword evidence="3" id="KW-1185">Reference proteome</keyword>
<keyword evidence="1" id="KW-0812">Transmembrane</keyword>
<reference evidence="2 3" key="1">
    <citation type="submission" date="2019-06" db="EMBL/GenBank/DDBJ databases">
        <title>Sequencing the genomes of 1000 actinobacteria strains.</title>
        <authorList>
            <person name="Klenk H.-P."/>
        </authorList>
    </citation>
    <scope>NUCLEOTIDE SEQUENCE [LARGE SCALE GENOMIC DNA]</scope>
    <source>
        <strain evidence="2 3">DSM 18935</strain>
    </source>
</reference>
<dbReference type="AlphaFoldDB" id="A0A560WH05"/>
<dbReference type="EMBL" id="VIUW01000001">
    <property type="protein sequence ID" value="TWD16840.1"/>
    <property type="molecule type" value="Genomic_DNA"/>
</dbReference>
<evidence type="ECO:0000313" key="3">
    <source>
        <dbReference type="Proteomes" id="UP000315628"/>
    </source>
</evidence>
<keyword evidence="1" id="KW-1133">Transmembrane helix</keyword>
<evidence type="ECO:0000313" key="2">
    <source>
        <dbReference type="EMBL" id="TWD16840.1"/>
    </source>
</evidence>
<accession>A0A560WH05</accession>
<name>A0A560WH05_9MICO</name>
<feature type="transmembrane region" description="Helical" evidence="1">
    <location>
        <begin position="33"/>
        <end position="51"/>
    </location>
</feature>
<evidence type="ECO:0000256" key="1">
    <source>
        <dbReference type="SAM" id="Phobius"/>
    </source>
</evidence>
<protein>
    <submittedName>
        <fullName evidence="2">Uncharacterized protein</fullName>
    </submittedName>
</protein>
<organism evidence="2 3">
    <name type="scientific">Marihabitans asiaticum</name>
    <dbReference type="NCBI Taxonomy" id="415218"/>
    <lineage>
        <taxon>Bacteria</taxon>
        <taxon>Bacillati</taxon>
        <taxon>Actinomycetota</taxon>
        <taxon>Actinomycetes</taxon>
        <taxon>Micrococcales</taxon>
        <taxon>Intrasporangiaceae</taxon>
        <taxon>Marihabitans</taxon>
    </lineage>
</organism>
<gene>
    <name evidence="2" type="ORF">FB557_0383</name>
</gene>
<comment type="caution">
    <text evidence="2">The sequence shown here is derived from an EMBL/GenBank/DDBJ whole genome shotgun (WGS) entry which is preliminary data.</text>
</comment>
<proteinExistence type="predicted"/>
<keyword evidence="1" id="KW-0472">Membrane</keyword>